<keyword evidence="6" id="KW-0966">Cell projection</keyword>
<evidence type="ECO:0000256" key="5">
    <source>
        <dbReference type="ARBA" id="ARBA00093797"/>
    </source>
</evidence>
<evidence type="ECO:0000313" key="6">
    <source>
        <dbReference type="EMBL" id="XIA18989.1"/>
    </source>
</evidence>
<dbReference type="EMBL" id="CP170721">
    <property type="protein sequence ID" value="XIA18989.1"/>
    <property type="molecule type" value="Genomic_DNA"/>
</dbReference>
<dbReference type="RefSeq" id="WP_395119823.1">
    <property type="nucleotide sequence ID" value="NZ_CP170721.1"/>
</dbReference>
<protein>
    <recommendedName>
        <fullName evidence="5">Flagellar protein FliT</fullName>
    </recommendedName>
</protein>
<dbReference type="AlphaFoldDB" id="A0AB74UWY0"/>
<evidence type="ECO:0000256" key="1">
    <source>
        <dbReference type="ARBA" id="ARBA00004514"/>
    </source>
</evidence>
<comment type="subcellular location">
    <subcellularLocation>
        <location evidence="1">Cytoplasm</location>
        <location evidence="1">Cytosol</location>
    </subcellularLocation>
</comment>
<dbReference type="InterPro" id="IPR008622">
    <property type="entry name" value="FliT"/>
</dbReference>
<evidence type="ECO:0000256" key="4">
    <source>
        <dbReference type="ARBA" id="ARBA00023186"/>
    </source>
</evidence>
<keyword evidence="2" id="KW-0963">Cytoplasm</keyword>
<organism evidence="6">
    <name type="scientific">Rhodanobacter sp. FW102-FHT14D07</name>
    <dbReference type="NCBI Taxonomy" id="3351462"/>
    <lineage>
        <taxon>Bacteria</taxon>
        <taxon>Pseudomonadati</taxon>
        <taxon>Pseudomonadota</taxon>
        <taxon>Gammaproteobacteria</taxon>
        <taxon>Lysobacterales</taxon>
        <taxon>Rhodanobacteraceae</taxon>
        <taxon>Rhodanobacter</taxon>
    </lineage>
</organism>
<sequence>MSPSTFEDNSALTSALVITRAMLAAARAEDWQQLLQLEEARAPLVHRQHHPDAATHAQLGQILACDRQLQALLVTARDALAHQWQRERDRAQAIAAYAQA</sequence>
<dbReference type="GO" id="GO:0044781">
    <property type="term" value="P:bacterial-type flagellum organization"/>
    <property type="evidence" value="ECO:0007669"/>
    <property type="project" value="UniProtKB-KW"/>
</dbReference>
<reference evidence="6" key="1">
    <citation type="submission" date="2024-10" db="EMBL/GenBank/DDBJ databases">
        <authorList>
            <person name="Lesea H.P."/>
            <person name="Kuehl J.V."/>
            <person name="Chandonia J.-M."/>
        </authorList>
    </citation>
    <scope>NUCLEOTIDE SEQUENCE</scope>
    <source>
        <strain evidence="6">FW102-FHT14D07</strain>
    </source>
</reference>
<name>A0AB74UWY0_9GAMM</name>
<gene>
    <name evidence="6" type="ORF">ACFYG5_02255</name>
</gene>
<evidence type="ECO:0000256" key="3">
    <source>
        <dbReference type="ARBA" id="ARBA00022795"/>
    </source>
</evidence>
<dbReference type="Gene3D" id="1.20.58.380">
    <property type="entry name" value="Flagellar protein flit"/>
    <property type="match status" value="1"/>
</dbReference>
<proteinExistence type="predicted"/>
<accession>A0AB74UWY0</accession>
<dbReference type="Pfam" id="PF05400">
    <property type="entry name" value="FliT"/>
    <property type="match status" value="1"/>
</dbReference>
<keyword evidence="4" id="KW-0143">Chaperone</keyword>
<keyword evidence="6" id="KW-0969">Cilium</keyword>
<keyword evidence="3" id="KW-1005">Bacterial flagellum biogenesis</keyword>
<evidence type="ECO:0000256" key="2">
    <source>
        <dbReference type="ARBA" id="ARBA00022490"/>
    </source>
</evidence>
<keyword evidence="6" id="KW-0282">Flagellum</keyword>